<dbReference type="Pfam" id="PF00512">
    <property type="entry name" value="HisKA"/>
    <property type="match status" value="1"/>
</dbReference>
<dbReference type="SMART" id="SM00387">
    <property type="entry name" value="HATPase_c"/>
    <property type="match status" value="1"/>
</dbReference>
<dbReference type="Proteomes" id="UP000461585">
    <property type="component" value="Unassembled WGS sequence"/>
</dbReference>
<evidence type="ECO:0000256" key="15">
    <source>
        <dbReference type="SAM" id="SignalP"/>
    </source>
</evidence>
<dbReference type="Gene3D" id="1.10.287.130">
    <property type="match status" value="1"/>
</dbReference>
<dbReference type="Pfam" id="PF02518">
    <property type="entry name" value="HATPase_c"/>
    <property type="match status" value="1"/>
</dbReference>
<keyword evidence="10" id="KW-0902">Two-component regulatory system</keyword>
<dbReference type="SMART" id="SM00388">
    <property type="entry name" value="HisKA"/>
    <property type="match status" value="1"/>
</dbReference>
<evidence type="ECO:0000256" key="1">
    <source>
        <dbReference type="ARBA" id="ARBA00000085"/>
    </source>
</evidence>
<dbReference type="PANTHER" id="PTHR43065:SF42">
    <property type="entry name" value="TWO-COMPONENT SENSOR PPRA"/>
    <property type="match status" value="1"/>
</dbReference>
<comment type="caution">
    <text evidence="18">The sequence shown here is derived from an EMBL/GenBank/DDBJ whole genome shotgun (WGS) entry which is preliminary data.</text>
</comment>
<evidence type="ECO:0000256" key="3">
    <source>
        <dbReference type="ARBA" id="ARBA00012438"/>
    </source>
</evidence>
<keyword evidence="15" id="KW-0732">Signal</keyword>
<dbReference type="SUPFAM" id="SSF52172">
    <property type="entry name" value="CheY-like"/>
    <property type="match status" value="1"/>
</dbReference>
<dbReference type="InterPro" id="IPR033479">
    <property type="entry name" value="dCache_1"/>
</dbReference>
<dbReference type="GO" id="GO:0000155">
    <property type="term" value="F:phosphorelay sensor kinase activity"/>
    <property type="evidence" value="ECO:0007669"/>
    <property type="project" value="InterPro"/>
</dbReference>
<keyword evidence="7 14" id="KW-0812">Transmembrane</keyword>
<feature type="domain" description="Response regulatory" evidence="17">
    <location>
        <begin position="622"/>
        <end position="738"/>
    </location>
</feature>
<evidence type="ECO:0000259" key="16">
    <source>
        <dbReference type="PROSITE" id="PS50109"/>
    </source>
</evidence>
<dbReference type="InterPro" id="IPR036890">
    <property type="entry name" value="HATPase_C_sf"/>
</dbReference>
<dbReference type="Pfam" id="PF02743">
    <property type="entry name" value="dCache_1"/>
    <property type="match status" value="1"/>
</dbReference>
<name>A0A7X5HUD8_9FIRM</name>
<keyword evidence="6 13" id="KW-0597">Phosphoprotein</keyword>
<dbReference type="SUPFAM" id="SSF47384">
    <property type="entry name" value="Homodimeric domain of signal transducing histidine kinase"/>
    <property type="match status" value="1"/>
</dbReference>
<protein>
    <recommendedName>
        <fullName evidence="4">Stage 0 sporulation protein A homolog</fullName>
        <ecNumber evidence="3">2.7.13.3</ecNumber>
    </recommendedName>
</protein>
<dbReference type="InterPro" id="IPR003594">
    <property type="entry name" value="HATPase_dom"/>
</dbReference>
<feature type="transmembrane region" description="Helical" evidence="14">
    <location>
        <begin position="307"/>
        <end position="330"/>
    </location>
</feature>
<evidence type="ECO:0000256" key="10">
    <source>
        <dbReference type="ARBA" id="ARBA00023012"/>
    </source>
</evidence>
<evidence type="ECO:0000256" key="12">
    <source>
        <dbReference type="ARBA" id="ARBA00024867"/>
    </source>
</evidence>
<dbReference type="PANTHER" id="PTHR43065">
    <property type="entry name" value="SENSOR HISTIDINE KINASE"/>
    <property type="match status" value="1"/>
</dbReference>
<evidence type="ECO:0000256" key="8">
    <source>
        <dbReference type="ARBA" id="ARBA00022777"/>
    </source>
</evidence>
<evidence type="ECO:0000256" key="5">
    <source>
        <dbReference type="ARBA" id="ARBA00022475"/>
    </source>
</evidence>
<gene>
    <name evidence="18" type="ORF">GXN74_03615</name>
</gene>
<dbReference type="RefSeq" id="WP_162369560.1">
    <property type="nucleotide sequence ID" value="NZ_JAAEEH010000006.1"/>
</dbReference>
<evidence type="ECO:0000256" key="6">
    <source>
        <dbReference type="ARBA" id="ARBA00022553"/>
    </source>
</evidence>
<dbReference type="SUPFAM" id="SSF55874">
    <property type="entry name" value="ATPase domain of HSP90 chaperone/DNA topoisomerase II/histidine kinase"/>
    <property type="match status" value="1"/>
</dbReference>
<evidence type="ECO:0000313" key="18">
    <source>
        <dbReference type="EMBL" id="NDL66833.1"/>
    </source>
</evidence>
<dbReference type="InterPro" id="IPR036097">
    <property type="entry name" value="HisK_dim/P_sf"/>
</dbReference>
<feature type="domain" description="Histidine kinase" evidence="16">
    <location>
        <begin position="381"/>
        <end position="603"/>
    </location>
</feature>
<dbReference type="InterPro" id="IPR005467">
    <property type="entry name" value="His_kinase_dom"/>
</dbReference>
<evidence type="ECO:0000313" key="19">
    <source>
        <dbReference type="Proteomes" id="UP000461585"/>
    </source>
</evidence>
<keyword evidence="9 14" id="KW-1133">Transmembrane helix</keyword>
<dbReference type="AlphaFoldDB" id="A0A7X5HUD8"/>
<evidence type="ECO:0000256" key="9">
    <source>
        <dbReference type="ARBA" id="ARBA00022989"/>
    </source>
</evidence>
<dbReference type="Gene3D" id="3.30.450.20">
    <property type="entry name" value="PAS domain"/>
    <property type="match status" value="1"/>
</dbReference>
<dbReference type="Gene3D" id="3.40.50.2300">
    <property type="match status" value="1"/>
</dbReference>
<evidence type="ECO:0000256" key="4">
    <source>
        <dbReference type="ARBA" id="ARBA00018672"/>
    </source>
</evidence>
<evidence type="ECO:0000256" key="14">
    <source>
        <dbReference type="SAM" id="Phobius"/>
    </source>
</evidence>
<dbReference type="Pfam" id="PF00072">
    <property type="entry name" value="Response_reg"/>
    <property type="match status" value="1"/>
</dbReference>
<feature type="chain" id="PRO_5038928943" description="Stage 0 sporulation protein A homolog" evidence="15">
    <location>
        <begin position="25"/>
        <end position="741"/>
    </location>
</feature>
<keyword evidence="19" id="KW-1185">Reference proteome</keyword>
<dbReference type="InterPro" id="IPR003661">
    <property type="entry name" value="HisK_dim/P_dom"/>
</dbReference>
<sequence length="741" mass="83655">MKSQKNKIAAILLFCVMIAAVGRASQVAYVNFRDTVVEQQQQHLLTIAKSISNNMRLYMEGKSTSLKILASTPRVVSFMADPASAHYREDIGEILRSVREEQKLKEILLIDTDRNIRLEQKEGREASVVLQSLQVQHDIERVLESGEAVVGRVYRNQDGEFLVDLLQPVLEEGRLVGAFIAVISAGDMYEEIVRPVRAGEQGYAMVKDQEGTIIMHPVEEQVGYDVIDTRREVYPELDYIALEQLIERQLGGEEGTAVYESYWWTAEELEKITKLSAFTPFRLAEDNFWVVAVVMSYSEIQLPIMKYLAVVILMALLLVAVLSWTMYMAVRMKKNQEDKEAYALEMQYLKKINESSEELRRKDKELQHSNKLRTIGTLTSGISHEFNNLLTPIMGHSEIILHHMDKTSPFYEGIRDIHDSSVKAKELISQILVFSHNENAPVEEKSFNLNALARETIRFFKPILPSSISVVEDIEEGEALMTGNDTEIRQVLMNLFTNAFYAMKENGGTLTVEVRKEAQETDGQKAGEPGHARILVADTGCGMDEDTLSQMFDPFFTSKPVGEGTGLGLSMVHGIVEKYEGRIHVASEPGKGTSFEILLPLGGTERVQEEAEGQDGCLGSESVLLVDDNRLITKVLGKGLAHWGYKVKSFNESVEAFQHFHGNREQYDILVLDQSMPHLTGLNFARKARQIQPDIRIILITSYKDKTVDRAVKDRTVDRILIKPFLTKELGRCIRQLMDAT</sequence>
<proteinExistence type="predicted"/>
<dbReference type="Gene3D" id="3.30.565.10">
    <property type="entry name" value="Histidine kinase-like ATPase, C-terminal domain"/>
    <property type="match status" value="1"/>
</dbReference>
<dbReference type="CDD" id="cd00156">
    <property type="entry name" value="REC"/>
    <property type="match status" value="1"/>
</dbReference>
<dbReference type="InterPro" id="IPR004358">
    <property type="entry name" value="Sig_transdc_His_kin-like_C"/>
</dbReference>
<accession>A0A7X5HUD8</accession>
<dbReference type="SMART" id="SM00448">
    <property type="entry name" value="REC"/>
    <property type="match status" value="1"/>
</dbReference>
<dbReference type="PROSITE" id="PS50109">
    <property type="entry name" value="HIS_KIN"/>
    <property type="match status" value="1"/>
</dbReference>
<organism evidence="18 19">
    <name type="scientific">Anaerotalea alkaliphila</name>
    <dbReference type="NCBI Taxonomy" id="2662126"/>
    <lineage>
        <taxon>Bacteria</taxon>
        <taxon>Bacillati</taxon>
        <taxon>Bacillota</taxon>
        <taxon>Clostridia</taxon>
        <taxon>Eubacteriales</taxon>
        <taxon>Anaerotalea</taxon>
    </lineage>
</organism>
<dbReference type="EMBL" id="JAAEEH010000006">
    <property type="protein sequence ID" value="NDL66833.1"/>
    <property type="molecule type" value="Genomic_DNA"/>
</dbReference>
<dbReference type="PROSITE" id="PS50110">
    <property type="entry name" value="RESPONSE_REGULATORY"/>
    <property type="match status" value="1"/>
</dbReference>
<evidence type="ECO:0000256" key="13">
    <source>
        <dbReference type="PROSITE-ProRule" id="PRU00169"/>
    </source>
</evidence>
<dbReference type="GO" id="GO:0005886">
    <property type="term" value="C:plasma membrane"/>
    <property type="evidence" value="ECO:0007669"/>
    <property type="project" value="UniProtKB-SubCell"/>
</dbReference>
<keyword evidence="8" id="KW-0418">Kinase</keyword>
<keyword evidence="5" id="KW-1003">Cell membrane</keyword>
<evidence type="ECO:0000256" key="7">
    <source>
        <dbReference type="ARBA" id="ARBA00022692"/>
    </source>
</evidence>
<evidence type="ECO:0000256" key="2">
    <source>
        <dbReference type="ARBA" id="ARBA00004651"/>
    </source>
</evidence>
<keyword evidence="11 14" id="KW-0472">Membrane</keyword>
<dbReference type="InterPro" id="IPR001789">
    <property type="entry name" value="Sig_transdc_resp-reg_receiver"/>
</dbReference>
<reference evidence="18 19" key="1">
    <citation type="submission" date="2020-01" db="EMBL/GenBank/DDBJ databases">
        <title>Anaeroalcalibacter tamaniensis gen. nov., sp. nov., moderately halophilic strictly anaerobic fermenter bacterium from mud volcano of Taman peninsula.</title>
        <authorList>
            <person name="Frolova A."/>
            <person name="Merkel A.Y."/>
            <person name="Slobodkin A.I."/>
        </authorList>
    </citation>
    <scope>NUCLEOTIDE SEQUENCE [LARGE SCALE GENOMIC DNA]</scope>
    <source>
        <strain evidence="18 19">F-3ap</strain>
    </source>
</reference>
<keyword evidence="8" id="KW-0808">Transferase</keyword>
<feature type="modified residue" description="4-aspartylphosphate" evidence="13">
    <location>
        <position position="673"/>
    </location>
</feature>
<comment type="function">
    <text evidence="12">May play the central regulatory role in sporulation. It may be an element of the effector pathway responsible for the activation of sporulation genes in response to nutritional stress. Spo0A may act in concert with spo0H (a sigma factor) to control the expression of some genes that are critical to the sporulation process.</text>
</comment>
<comment type="catalytic activity">
    <reaction evidence="1">
        <text>ATP + protein L-histidine = ADP + protein N-phospho-L-histidine.</text>
        <dbReference type="EC" id="2.7.13.3"/>
    </reaction>
</comment>
<comment type="subcellular location">
    <subcellularLocation>
        <location evidence="2">Cell membrane</location>
        <topology evidence="2">Multi-pass membrane protein</topology>
    </subcellularLocation>
</comment>
<evidence type="ECO:0000259" key="17">
    <source>
        <dbReference type="PROSITE" id="PS50110"/>
    </source>
</evidence>
<dbReference type="InterPro" id="IPR011006">
    <property type="entry name" value="CheY-like_superfamily"/>
</dbReference>
<evidence type="ECO:0000256" key="11">
    <source>
        <dbReference type="ARBA" id="ARBA00023136"/>
    </source>
</evidence>
<dbReference type="PRINTS" id="PR00344">
    <property type="entry name" value="BCTRLSENSOR"/>
</dbReference>
<dbReference type="CDD" id="cd12912">
    <property type="entry name" value="PDC2_MCP_like"/>
    <property type="match status" value="1"/>
</dbReference>
<dbReference type="CDD" id="cd00082">
    <property type="entry name" value="HisKA"/>
    <property type="match status" value="1"/>
</dbReference>
<feature type="signal peptide" evidence="15">
    <location>
        <begin position="1"/>
        <end position="24"/>
    </location>
</feature>
<dbReference type="EC" id="2.7.13.3" evidence="3"/>